<protein>
    <submittedName>
        <fullName evidence="3">Uncharacterized protein LOC101239796 isoform X2</fullName>
    </submittedName>
</protein>
<organism evidence="2 3">
    <name type="scientific">Hydra vulgaris</name>
    <name type="common">Hydra</name>
    <name type="synonym">Hydra attenuata</name>
    <dbReference type="NCBI Taxonomy" id="6087"/>
    <lineage>
        <taxon>Eukaryota</taxon>
        <taxon>Metazoa</taxon>
        <taxon>Cnidaria</taxon>
        <taxon>Hydrozoa</taxon>
        <taxon>Hydroidolina</taxon>
        <taxon>Anthoathecata</taxon>
        <taxon>Aplanulata</taxon>
        <taxon>Hydridae</taxon>
        <taxon>Hydra</taxon>
    </lineage>
</organism>
<gene>
    <name evidence="3" type="primary">LOC101239796</name>
</gene>
<evidence type="ECO:0000259" key="1">
    <source>
        <dbReference type="Pfam" id="PF14920"/>
    </source>
</evidence>
<keyword evidence="2" id="KW-1185">Reference proteome</keyword>
<reference evidence="3" key="1">
    <citation type="submission" date="2025-08" db="UniProtKB">
        <authorList>
            <consortium name="RefSeq"/>
        </authorList>
    </citation>
    <scope>IDENTIFICATION</scope>
</reference>
<dbReference type="Pfam" id="PF14920">
    <property type="entry name" value="MTBP_C"/>
    <property type="match status" value="1"/>
</dbReference>
<dbReference type="Proteomes" id="UP001652625">
    <property type="component" value="Chromosome 11"/>
</dbReference>
<feature type="domain" description="MDN2-binding protein C-terminal" evidence="1">
    <location>
        <begin position="523"/>
        <end position="623"/>
    </location>
</feature>
<dbReference type="InterPro" id="IPR039061">
    <property type="entry name" value="MTBP"/>
</dbReference>
<dbReference type="InterPro" id="IPR029418">
    <property type="entry name" value="MTBP_C"/>
</dbReference>
<accession>A0ABM4CXB8</accession>
<dbReference type="GeneID" id="101239796"/>
<dbReference type="PANTHER" id="PTHR14382">
    <property type="entry name" value="MDM2-BINDING PROTEIN"/>
    <property type="match status" value="1"/>
</dbReference>
<proteinExistence type="predicted"/>
<evidence type="ECO:0000313" key="2">
    <source>
        <dbReference type="Proteomes" id="UP001652625"/>
    </source>
</evidence>
<dbReference type="RefSeq" id="XP_065666589.1">
    <property type="nucleotide sequence ID" value="XM_065810517.1"/>
</dbReference>
<sequence>MDIWTIYLVLDLKGLQELINFINAVHNKTKNTNYGNIQIRHTAVVFSPSFLKQNDIGEINIPSDFFVWVNDKEILSVAQNLTQLMSVGSPDSISEDSDEFIGDCINHLADQIPFPGSCFVELYLITSKLNNESFPLYVLSSLKRLEIWNHACFYILSNLQQKEEERFRHWLDHIDFHYINEAEMISIHLRHLVWQGNISVKLKQNTMHVEMGYYYIKGLEDTKFKNENIFMDNSQEDQQLLLDTCLHLVMLIEQCDIPFHYVIPEKFHLCNLDSTKDPIDLLTPKGCWWIGILKYDYVGKNKVKTTHDWEQFLLQDFTQYLACEPMKLSKHAVVLITHESNSSILYFLHQKHAINSEGYLELLNMSQENIPFSFNNADEWCEKLSWDAEENISKVSRSISRCKSDDFFMNGVAISIPDTLKQGVKRNAVVELLDMFDENGNLKKSCKLQSIPVISDCLLKNIKSEDYVKGLPFDEAKHLIAHGIEYCLDTFSSIRLDSRLTKVQKRYVPDDTINLSSFIPTKLSSSSDKIVDKDEQFTSLKTVTNFCNEKGKETRSQRHKRRLKILVEGVVQKYGHMSKDHKKYTLCCKTLFQETLNEVKNLKSSKGLNEQMKQIAKNLLDQILIREGCKNDKT</sequence>
<dbReference type="PANTHER" id="PTHR14382:SF1">
    <property type="entry name" value="MDM2-BINDING PROTEIN"/>
    <property type="match status" value="1"/>
</dbReference>
<evidence type="ECO:0000313" key="3">
    <source>
        <dbReference type="RefSeq" id="XP_065666589.1"/>
    </source>
</evidence>
<name>A0ABM4CXB8_HYDVU</name>